<gene>
    <name evidence="3" type="ORF">Poli38472_011975</name>
</gene>
<dbReference type="AlphaFoldDB" id="A0A8K1CPH7"/>
<feature type="region of interest" description="Disordered" evidence="1">
    <location>
        <begin position="44"/>
        <end position="88"/>
    </location>
</feature>
<evidence type="ECO:0000313" key="4">
    <source>
        <dbReference type="Proteomes" id="UP000794436"/>
    </source>
</evidence>
<keyword evidence="2" id="KW-0472">Membrane</keyword>
<protein>
    <submittedName>
        <fullName evidence="3">Uncharacterized protein</fullName>
    </submittedName>
</protein>
<evidence type="ECO:0000256" key="2">
    <source>
        <dbReference type="SAM" id="Phobius"/>
    </source>
</evidence>
<name>A0A8K1CPH7_PYTOL</name>
<proteinExistence type="predicted"/>
<organism evidence="3 4">
    <name type="scientific">Pythium oligandrum</name>
    <name type="common">Mycoparasitic fungus</name>
    <dbReference type="NCBI Taxonomy" id="41045"/>
    <lineage>
        <taxon>Eukaryota</taxon>
        <taxon>Sar</taxon>
        <taxon>Stramenopiles</taxon>
        <taxon>Oomycota</taxon>
        <taxon>Peronosporomycetes</taxon>
        <taxon>Pythiales</taxon>
        <taxon>Pythiaceae</taxon>
        <taxon>Pythium</taxon>
    </lineage>
</organism>
<keyword evidence="2" id="KW-0812">Transmembrane</keyword>
<feature type="compositionally biased region" description="Polar residues" evidence="1">
    <location>
        <begin position="60"/>
        <end position="72"/>
    </location>
</feature>
<keyword evidence="4" id="KW-1185">Reference proteome</keyword>
<reference evidence="3" key="1">
    <citation type="submission" date="2019-03" db="EMBL/GenBank/DDBJ databases">
        <title>Long read genome sequence of the mycoparasitic Pythium oligandrum ATCC 38472 isolated from sugarbeet rhizosphere.</title>
        <authorList>
            <person name="Gaulin E."/>
        </authorList>
    </citation>
    <scope>NUCLEOTIDE SEQUENCE</scope>
    <source>
        <strain evidence="3">ATCC 38472_TT</strain>
    </source>
</reference>
<evidence type="ECO:0000256" key="1">
    <source>
        <dbReference type="SAM" id="MobiDB-lite"/>
    </source>
</evidence>
<keyword evidence="2" id="KW-1133">Transmembrane helix</keyword>
<accession>A0A8K1CPH7</accession>
<dbReference type="OrthoDB" id="10455983at2759"/>
<sequence>MPAPFENPAKLAQKPQGMTFGKAAALAGGALVLASFVMQRRNTRVLPSDDINDDVLRPDSGTTQQVGTNRYQQQHRHPPPSKKTNLTE</sequence>
<evidence type="ECO:0000313" key="3">
    <source>
        <dbReference type="EMBL" id="TMW66859.1"/>
    </source>
</evidence>
<feature type="transmembrane region" description="Helical" evidence="2">
    <location>
        <begin position="20"/>
        <end position="38"/>
    </location>
</feature>
<dbReference type="Proteomes" id="UP000794436">
    <property type="component" value="Unassembled WGS sequence"/>
</dbReference>
<dbReference type="EMBL" id="SPLM01000006">
    <property type="protein sequence ID" value="TMW66859.1"/>
    <property type="molecule type" value="Genomic_DNA"/>
</dbReference>
<comment type="caution">
    <text evidence="3">The sequence shown here is derived from an EMBL/GenBank/DDBJ whole genome shotgun (WGS) entry which is preliminary data.</text>
</comment>